<accession>A0A2L1U991</accession>
<organism evidence="1 2">
    <name type="scientific">Paenibacillus larvae subsp. larvae</name>
    <dbReference type="NCBI Taxonomy" id="147375"/>
    <lineage>
        <taxon>Bacteria</taxon>
        <taxon>Bacillati</taxon>
        <taxon>Bacillota</taxon>
        <taxon>Bacilli</taxon>
        <taxon>Bacillales</taxon>
        <taxon>Paenibacillaceae</taxon>
        <taxon>Paenibacillus</taxon>
    </lineage>
</organism>
<dbReference type="AlphaFoldDB" id="A0A2L1U991"/>
<dbReference type="Proteomes" id="UP000239833">
    <property type="component" value="Chromosome"/>
</dbReference>
<evidence type="ECO:0000313" key="2">
    <source>
        <dbReference type="Proteomes" id="UP000239833"/>
    </source>
</evidence>
<gene>
    <name evidence="1" type="ORF">ERICIII_00510</name>
</gene>
<protein>
    <submittedName>
        <fullName evidence="1">Uncharacterized protein</fullName>
    </submittedName>
</protein>
<name>A0A2L1U991_9BACL</name>
<evidence type="ECO:0000313" key="1">
    <source>
        <dbReference type="EMBL" id="AVF24743.1"/>
    </source>
</evidence>
<dbReference type="EMBL" id="CP019655">
    <property type="protein sequence ID" value="AVF24743.1"/>
    <property type="molecule type" value="Genomic_DNA"/>
</dbReference>
<reference evidence="2" key="1">
    <citation type="submission" date="2017-02" db="EMBL/GenBank/DDBJ databases">
        <title>Delineation of Paenibacillus larvae strains originating from foulbrood outbreaks.</title>
        <authorList>
            <person name="Beims H."/>
            <person name="Bunk B."/>
            <person name="Sproeer C."/>
            <person name="Mohr K.I."/>
            <person name="Pradella S."/>
            <person name="Guenther G."/>
            <person name="Rohde M."/>
            <person name="von der Ohe W."/>
            <person name="Steinert M."/>
        </authorList>
    </citation>
    <scope>NUCLEOTIDE SEQUENCE [LARGE SCALE GENOMIC DNA]</scope>
    <source>
        <strain evidence="2">Eric_III</strain>
    </source>
</reference>
<sequence length="33" mass="3507">MFLLNSFILFLKLGGLDHGTTSGGVGENSKKPK</sequence>
<proteinExistence type="predicted"/>